<organism evidence="1 2">
    <name type="scientific">Capnocytophaga cynodegmi</name>
    <dbReference type="NCBI Taxonomy" id="28189"/>
    <lineage>
        <taxon>Bacteria</taxon>
        <taxon>Pseudomonadati</taxon>
        <taxon>Bacteroidota</taxon>
        <taxon>Flavobacteriia</taxon>
        <taxon>Flavobacteriales</taxon>
        <taxon>Flavobacteriaceae</taxon>
        <taxon>Capnocytophaga</taxon>
    </lineage>
</organism>
<name>A0A0B7HHN6_9FLAO</name>
<dbReference type="AlphaFoldDB" id="A0A0B7HHN6"/>
<dbReference type="EMBL" id="CDOD01000045">
    <property type="protein sequence ID" value="CEN38760.1"/>
    <property type="molecule type" value="Genomic_DNA"/>
</dbReference>
<evidence type="ECO:0000313" key="2">
    <source>
        <dbReference type="Proteomes" id="UP000038055"/>
    </source>
</evidence>
<reference evidence="2" key="1">
    <citation type="submission" date="2015-01" db="EMBL/GenBank/DDBJ databases">
        <authorList>
            <person name="MANFREDI Pablo"/>
        </authorList>
    </citation>
    <scope>NUCLEOTIDE SEQUENCE [LARGE SCALE GENOMIC DNA]</scope>
    <source>
        <strain evidence="2">Ccyn2B</strain>
    </source>
</reference>
<protein>
    <submittedName>
        <fullName evidence="1">Uncharacterized protein</fullName>
    </submittedName>
</protein>
<evidence type="ECO:0000313" key="1">
    <source>
        <dbReference type="EMBL" id="CEN38760.1"/>
    </source>
</evidence>
<sequence length="56" mass="6805">MYNLIFCKKKYKINYNKILTILNSQLTDLQLNNLNSLKNKQKRQLNTKYCLSIFYI</sequence>
<accession>A0A0B7HHN6</accession>
<dbReference type="Proteomes" id="UP000038055">
    <property type="component" value="Unassembled WGS sequence"/>
</dbReference>
<gene>
    <name evidence="1" type="ORF">CCYN2B_50142</name>
</gene>
<keyword evidence="2" id="KW-1185">Reference proteome</keyword>
<proteinExistence type="predicted"/>